<dbReference type="InterPro" id="IPR000702">
    <property type="entry name" value="Ribosomal_uL6-like"/>
</dbReference>
<dbReference type="GO" id="GO:0019843">
    <property type="term" value="F:rRNA binding"/>
    <property type="evidence" value="ECO:0007669"/>
    <property type="project" value="UniProtKB-UniRule"/>
</dbReference>
<dbReference type="InterPro" id="IPR020040">
    <property type="entry name" value="Ribosomal_uL6_a/b-dom"/>
</dbReference>
<dbReference type="SUPFAM" id="SSF56053">
    <property type="entry name" value="Ribosomal protein L6"/>
    <property type="match status" value="2"/>
</dbReference>
<keyword evidence="3 6" id="KW-0694">RNA-binding</keyword>
<evidence type="ECO:0000256" key="4">
    <source>
        <dbReference type="ARBA" id="ARBA00022980"/>
    </source>
</evidence>
<evidence type="ECO:0000256" key="1">
    <source>
        <dbReference type="ARBA" id="ARBA00009356"/>
    </source>
</evidence>
<evidence type="ECO:0000256" key="3">
    <source>
        <dbReference type="ARBA" id="ARBA00022884"/>
    </source>
</evidence>
<evidence type="ECO:0000256" key="5">
    <source>
        <dbReference type="ARBA" id="ARBA00023274"/>
    </source>
</evidence>
<dbReference type="Gene3D" id="3.90.930.12">
    <property type="entry name" value="Ribosomal protein L6, alpha-beta domain"/>
    <property type="match status" value="2"/>
</dbReference>
<evidence type="ECO:0000259" key="9">
    <source>
        <dbReference type="Pfam" id="PF00347"/>
    </source>
</evidence>
<reference evidence="10 11" key="1">
    <citation type="journal article" date="2016" name="Nat. Commun.">
        <title>Thousands of microbial genomes shed light on interconnected biogeochemical processes in an aquifer system.</title>
        <authorList>
            <person name="Anantharaman K."/>
            <person name="Brown C.T."/>
            <person name="Hug L.A."/>
            <person name="Sharon I."/>
            <person name="Castelle C.J."/>
            <person name="Probst A.J."/>
            <person name="Thomas B.C."/>
            <person name="Singh A."/>
            <person name="Wilkins M.J."/>
            <person name="Karaoz U."/>
            <person name="Brodie E.L."/>
            <person name="Williams K.H."/>
            <person name="Hubbard S.S."/>
            <person name="Banfield J.F."/>
        </authorList>
    </citation>
    <scope>NUCLEOTIDE SEQUENCE [LARGE SCALE GENOMIC DNA]</scope>
</reference>
<dbReference type="AlphaFoldDB" id="A0A1F5MZ18"/>
<gene>
    <name evidence="6" type="primary">rplF</name>
    <name evidence="10" type="ORF">A2617_00350</name>
</gene>
<dbReference type="EMBL" id="MFEC01000040">
    <property type="protein sequence ID" value="OGE70595.1"/>
    <property type="molecule type" value="Genomic_DNA"/>
</dbReference>
<evidence type="ECO:0000256" key="8">
    <source>
        <dbReference type="RuleBase" id="RU003870"/>
    </source>
</evidence>
<comment type="function">
    <text evidence="6 8">This protein binds to the 23S rRNA, and is important in its secondary structure. It is located near the subunit interface in the base of the L7/L12 stalk, and near the tRNA binding site of the peptidyltransferase center.</text>
</comment>
<feature type="domain" description="Large ribosomal subunit protein uL6 alpha-beta" evidence="9">
    <location>
        <begin position="90"/>
        <end position="163"/>
    </location>
</feature>
<dbReference type="PANTHER" id="PTHR11655:SF14">
    <property type="entry name" value="LARGE RIBOSOMAL SUBUNIT PROTEIN UL6M"/>
    <property type="match status" value="1"/>
</dbReference>
<dbReference type="FunFam" id="3.90.930.12:FF:000002">
    <property type="entry name" value="50S ribosomal protein L6"/>
    <property type="match status" value="1"/>
</dbReference>
<dbReference type="InterPro" id="IPR036789">
    <property type="entry name" value="Ribosomal_uL6-like_a/b-dom_sf"/>
</dbReference>
<organism evidence="10 11">
    <name type="scientific">Candidatus Daviesbacteria bacterium RIFOXYD1_FULL_41_10</name>
    <dbReference type="NCBI Taxonomy" id="1797801"/>
    <lineage>
        <taxon>Bacteria</taxon>
        <taxon>Candidatus Daviesiibacteriota</taxon>
    </lineage>
</organism>
<dbReference type="GO" id="GO:0022625">
    <property type="term" value="C:cytosolic large ribosomal subunit"/>
    <property type="evidence" value="ECO:0007669"/>
    <property type="project" value="UniProtKB-UniRule"/>
</dbReference>
<comment type="subunit">
    <text evidence="6">Part of the 50S ribosomal subunit.</text>
</comment>
<dbReference type="Proteomes" id="UP000177135">
    <property type="component" value="Unassembled WGS sequence"/>
</dbReference>
<proteinExistence type="inferred from homology"/>
<dbReference type="HAMAP" id="MF_01365_B">
    <property type="entry name" value="Ribosomal_uL6_B"/>
    <property type="match status" value="1"/>
</dbReference>
<dbReference type="InterPro" id="IPR002358">
    <property type="entry name" value="Ribosomal_uL6_CS"/>
</dbReference>
<accession>A0A1F5MZ18</accession>
<dbReference type="InterPro" id="IPR019906">
    <property type="entry name" value="Ribosomal_uL6_bac-type"/>
</dbReference>
<keyword evidence="4 6" id="KW-0689">Ribosomal protein</keyword>
<dbReference type="PANTHER" id="PTHR11655">
    <property type="entry name" value="60S/50S RIBOSOMAL PROTEIN L6/L9"/>
    <property type="match status" value="1"/>
</dbReference>
<protein>
    <recommendedName>
        <fullName evidence="6">Large ribosomal subunit protein uL6</fullName>
    </recommendedName>
</protein>
<dbReference type="GO" id="GO:0002181">
    <property type="term" value="P:cytoplasmic translation"/>
    <property type="evidence" value="ECO:0007669"/>
    <property type="project" value="TreeGrafter"/>
</dbReference>
<comment type="similarity">
    <text evidence="1 6 7">Belongs to the universal ribosomal protein uL6 family.</text>
</comment>
<dbReference type="NCBIfam" id="TIGR03654">
    <property type="entry name" value="L6_bact"/>
    <property type="match status" value="1"/>
</dbReference>
<evidence type="ECO:0000256" key="7">
    <source>
        <dbReference type="RuleBase" id="RU003869"/>
    </source>
</evidence>
<dbReference type="PIRSF" id="PIRSF002162">
    <property type="entry name" value="Ribosomal_L6"/>
    <property type="match status" value="1"/>
</dbReference>
<comment type="caution">
    <text evidence="10">The sequence shown here is derived from an EMBL/GenBank/DDBJ whole genome shotgun (WGS) entry which is preliminary data.</text>
</comment>
<dbReference type="GO" id="GO:0003735">
    <property type="term" value="F:structural constituent of ribosome"/>
    <property type="evidence" value="ECO:0007669"/>
    <property type="project" value="UniProtKB-UniRule"/>
</dbReference>
<dbReference type="Pfam" id="PF00347">
    <property type="entry name" value="Ribosomal_L6"/>
    <property type="match status" value="2"/>
</dbReference>
<evidence type="ECO:0000313" key="10">
    <source>
        <dbReference type="EMBL" id="OGE70595.1"/>
    </source>
</evidence>
<evidence type="ECO:0000256" key="2">
    <source>
        <dbReference type="ARBA" id="ARBA00022730"/>
    </source>
</evidence>
<dbReference type="FunFam" id="3.90.930.12:FF:000001">
    <property type="entry name" value="50S ribosomal protein L6"/>
    <property type="match status" value="1"/>
</dbReference>
<keyword evidence="2 6" id="KW-0699">rRNA-binding</keyword>
<keyword evidence="5 6" id="KW-0687">Ribonucleoprotein</keyword>
<evidence type="ECO:0000313" key="11">
    <source>
        <dbReference type="Proteomes" id="UP000177135"/>
    </source>
</evidence>
<dbReference type="PROSITE" id="PS00525">
    <property type="entry name" value="RIBOSOMAL_L6_1"/>
    <property type="match status" value="1"/>
</dbReference>
<dbReference type="PRINTS" id="PR00059">
    <property type="entry name" value="RIBOSOMALL6"/>
</dbReference>
<evidence type="ECO:0000256" key="6">
    <source>
        <dbReference type="HAMAP-Rule" id="MF_01365"/>
    </source>
</evidence>
<sequence>MSRIGNLPIPIPQNVTVETSGRAILVKGPEGTLEMETDPKVKVEIKDNQVIVSRKREDRFHKSMHGLTRTLIANMVTGVNGGWQKKLELIGVGFRAQTNGEKLTLNVGFSHPVEIVAPPGIKFAVEENTKITVLGIDKSLVGEVAAKIRSVRPPEPYKGKGIRVAGEYVRRKAGKAGKVGAGAK</sequence>
<name>A0A1F5MZ18_9BACT</name>
<feature type="domain" description="Large ribosomal subunit protein uL6 alpha-beta" evidence="9">
    <location>
        <begin position="11"/>
        <end position="81"/>
    </location>
</feature>